<proteinExistence type="predicted"/>
<dbReference type="RefSeq" id="WP_047886212.1">
    <property type="nucleotide sequence ID" value="NZ_LDOU01000015.1"/>
</dbReference>
<name>A0A0J1H9F6_9GAMM</name>
<keyword evidence="2" id="KW-1185">Reference proteome</keyword>
<dbReference type="OrthoDB" id="283616at2"/>
<dbReference type="SUPFAM" id="SSF102405">
    <property type="entry name" value="MCP/YpsA-like"/>
    <property type="match status" value="1"/>
</dbReference>
<protein>
    <recommendedName>
        <fullName evidence="3">Molybdenum cofactor carrier</fullName>
    </recommendedName>
</protein>
<dbReference type="AlphaFoldDB" id="A0A0J1H9F6"/>
<evidence type="ECO:0008006" key="3">
    <source>
        <dbReference type="Google" id="ProtNLM"/>
    </source>
</evidence>
<gene>
    <name evidence="1" type="ORF">ABT57_16220</name>
</gene>
<dbReference type="InterPro" id="IPR024755">
    <property type="entry name" value="cpYpsA"/>
</dbReference>
<accession>A0A0J1H9F6</accession>
<dbReference type="PATRIC" id="fig|320778.3.peg.3524"/>
<evidence type="ECO:0000313" key="2">
    <source>
        <dbReference type="Proteomes" id="UP000035909"/>
    </source>
</evidence>
<dbReference type="Proteomes" id="UP000035909">
    <property type="component" value="Unassembled WGS sequence"/>
</dbReference>
<reference evidence="1 2" key="1">
    <citation type="submission" date="2015-05" db="EMBL/GenBank/DDBJ databases">
        <title>Photobacterium galathea sp. nov.</title>
        <authorList>
            <person name="Machado H."/>
            <person name="Gram L."/>
        </authorList>
    </citation>
    <scope>NUCLEOTIDE SEQUENCE [LARGE SCALE GENOMIC DNA]</scope>
    <source>
        <strain evidence="1 2">DSM 22954</strain>
    </source>
</reference>
<dbReference type="EMBL" id="LDOU01000015">
    <property type="protein sequence ID" value="KLV08324.1"/>
    <property type="molecule type" value="Genomic_DNA"/>
</dbReference>
<organism evidence="1 2">
    <name type="scientific">Photobacterium ganghwense</name>
    <dbReference type="NCBI Taxonomy" id="320778"/>
    <lineage>
        <taxon>Bacteria</taxon>
        <taxon>Pseudomonadati</taxon>
        <taxon>Pseudomonadota</taxon>
        <taxon>Gammaproteobacteria</taxon>
        <taxon>Vibrionales</taxon>
        <taxon>Vibrionaceae</taxon>
        <taxon>Photobacterium</taxon>
    </lineage>
</organism>
<dbReference type="STRING" id="320778.ABT57_16220"/>
<evidence type="ECO:0000313" key="1">
    <source>
        <dbReference type="EMBL" id="KLV08324.1"/>
    </source>
</evidence>
<comment type="caution">
    <text evidence="1">The sequence shown here is derived from an EMBL/GenBank/DDBJ whole genome shotgun (WGS) entry which is preliminary data.</text>
</comment>
<dbReference type="Gene3D" id="3.40.50.450">
    <property type="match status" value="1"/>
</dbReference>
<sequence length="155" mass="16776">MKKIISGGQSGADIGALDAAIGKQFPVGGFCPQGREPQINLDPTVYPLIEVDGGYRQRTKANIQHSDATVIFYDSDVLGGSELTLYLCIKSKTPYKLIDTSLVSAATAAKVLHSFTLRHDVKVLNVAGPSQSRSPEMYAFVKNTIECLIDHYVVC</sequence>
<dbReference type="Pfam" id="PF12694">
    <property type="entry name" value="cpYpsA"/>
    <property type="match status" value="1"/>
</dbReference>